<accession>A0ABX5M341</accession>
<dbReference type="InterPro" id="IPR029063">
    <property type="entry name" value="SAM-dependent_MTases_sf"/>
</dbReference>
<evidence type="ECO:0000313" key="2">
    <source>
        <dbReference type="Proteomes" id="UP000248090"/>
    </source>
</evidence>
<dbReference type="Gene3D" id="3.40.50.720">
    <property type="entry name" value="NAD(P)-binding Rossmann-like Domain"/>
    <property type="match status" value="1"/>
</dbReference>
<sequence>MKCNVCHESFDEPVYRSGSHTSLTSLCELRSGQVSVWSCRHCGHLQSQTLDDEASYYKNDYKISLTEEDEDQIYEVVDGQSLFRTDHQLAVLLRKLSIKSGARVLDFGCAKASTTRKLLAVREDVQLHLFDVSDMYKPYWSSFVASDACATFAIPPSWNARFDVVTSFFALEHIGELSDTLATIWQLLEVGGVFYGVVPDTFGNVADFVVVDHVNHFTVPSLHFLLSGSGFTDIEIDAQAHRGALVFTATKVREVLSPSLTDRDDVHERAVALGQYWQGIDRCIAQAVAQHGAGEVAIYGAGFYGAYIASAIRSDCNLVCFLDANPFQQGKTLFEAPILAPQSLPESVSTLFVGLNPAIARQVIESMPWLTARGLSIIYLDNCSHD</sequence>
<proteinExistence type="predicted"/>
<dbReference type="EMBL" id="LAPT01000020">
    <property type="protein sequence ID" value="PXF32375.1"/>
    <property type="molecule type" value="Genomic_DNA"/>
</dbReference>
<reference evidence="1 2" key="1">
    <citation type="submission" date="2015-03" db="EMBL/GenBank/DDBJ databases">
        <authorList>
            <person name="Krishnan R."/>
            <person name="Midha S."/>
            <person name="Patil P.B."/>
            <person name="Rameshkumar N."/>
        </authorList>
    </citation>
    <scope>NUCLEOTIDE SEQUENCE [LARGE SCALE GENOMIC DNA]</scope>
    <source>
        <strain evidence="1 2">L1E11</strain>
    </source>
</reference>
<name>A0ABX5M341_9GAMM</name>
<gene>
    <name evidence="1" type="ORF">WH50_04590</name>
</gene>
<dbReference type="SUPFAM" id="SSF53335">
    <property type="entry name" value="S-adenosyl-L-methionine-dependent methyltransferases"/>
    <property type="match status" value="1"/>
</dbReference>
<protein>
    <recommendedName>
        <fullName evidence="3">Methyltransferase type 11 domain-containing protein</fullName>
    </recommendedName>
</protein>
<evidence type="ECO:0000313" key="1">
    <source>
        <dbReference type="EMBL" id="PXF32375.1"/>
    </source>
</evidence>
<dbReference type="Pfam" id="PF13489">
    <property type="entry name" value="Methyltransf_23"/>
    <property type="match status" value="1"/>
</dbReference>
<evidence type="ECO:0008006" key="3">
    <source>
        <dbReference type="Google" id="ProtNLM"/>
    </source>
</evidence>
<dbReference type="PANTHER" id="PTHR43861">
    <property type="entry name" value="TRANS-ACONITATE 2-METHYLTRANSFERASE-RELATED"/>
    <property type="match status" value="1"/>
</dbReference>
<organism evidence="1 2">
    <name type="scientific">Pokkaliibacter plantistimulans</name>
    <dbReference type="NCBI Taxonomy" id="1635171"/>
    <lineage>
        <taxon>Bacteria</taxon>
        <taxon>Pseudomonadati</taxon>
        <taxon>Pseudomonadota</taxon>
        <taxon>Gammaproteobacteria</taxon>
        <taxon>Oceanospirillales</taxon>
        <taxon>Balneatrichaceae</taxon>
        <taxon>Pokkaliibacter</taxon>
    </lineage>
</organism>
<dbReference type="RefSeq" id="WP_165838302.1">
    <property type="nucleotide sequence ID" value="NZ_CP177354.1"/>
</dbReference>
<keyword evidence="2" id="KW-1185">Reference proteome</keyword>
<comment type="caution">
    <text evidence="1">The sequence shown here is derived from an EMBL/GenBank/DDBJ whole genome shotgun (WGS) entry which is preliminary data.</text>
</comment>
<dbReference type="Gene3D" id="3.40.50.150">
    <property type="entry name" value="Vaccinia Virus protein VP39"/>
    <property type="match status" value="1"/>
</dbReference>
<dbReference type="Proteomes" id="UP000248090">
    <property type="component" value="Unassembled WGS sequence"/>
</dbReference>